<accession>A0ACB9DSH9</accession>
<gene>
    <name evidence="1" type="ORF">L2E82_19778</name>
</gene>
<sequence>MATLNFLALICFIPIISVGIWLASKPDNECIRWLHWPVIIIGVLFLFLALTGFVGAYWNKQGLLAFYLLCNDALIITGLILLILAFVVTRPSGAYSVPGREYKEYRLMGYSSWLCDHITYSDNWENIRACLASSSICSDQPTIMVTNDDGIDAPGL</sequence>
<comment type="caution">
    <text evidence="1">The sequence shown here is derived from an EMBL/GenBank/DDBJ whole genome shotgun (WGS) entry which is preliminary data.</text>
</comment>
<evidence type="ECO:0000313" key="2">
    <source>
        <dbReference type="Proteomes" id="UP001055811"/>
    </source>
</evidence>
<proteinExistence type="predicted"/>
<keyword evidence="2" id="KW-1185">Reference proteome</keyword>
<protein>
    <submittedName>
        <fullName evidence="1">Uncharacterized protein</fullName>
    </submittedName>
</protein>
<dbReference type="Proteomes" id="UP001055811">
    <property type="component" value="Linkage Group LG04"/>
</dbReference>
<organism evidence="1 2">
    <name type="scientific">Cichorium intybus</name>
    <name type="common">Chicory</name>
    <dbReference type="NCBI Taxonomy" id="13427"/>
    <lineage>
        <taxon>Eukaryota</taxon>
        <taxon>Viridiplantae</taxon>
        <taxon>Streptophyta</taxon>
        <taxon>Embryophyta</taxon>
        <taxon>Tracheophyta</taxon>
        <taxon>Spermatophyta</taxon>
        <taxon>Magnoliopsida</taxon>
        <taxon>eudicotyledons</taxon>
        <taxon>Gunneridae</taxon>
        <taxon>Pentapetalae</taxon>
        <taxon>asterids</taxon>
        <taxon>campanulids</taxon>
        <taxon>Asterales</taxon>
        <taxon>Asteraceae</taxon>
        <taxon>Cichorioideae</taxon>
        <taxon>Cichorieae</taxon>
        <taxon>Cichoriinae</taxon>
        <taxon>Cichorium</taxon>
    </lineage>
</organism>
<reference evidence="2" key="1">
    <citation type="journal article" date="2022" name="Mol. Ecol. Resour.">
        <title>The genomes of chicory, endive, great burdock and yacon provide insights into Asteraceae palaeo-polyploidization history and plant inulin production.</title>
        <authorList>
            <person name="Fan W."/>
            <person name="Wang S."/>
            <person name="Wang H."/>
            <person name="Wang A."/>
            <person name="Jiang F."/>
            <person name="Liu H."/>
            <person name="Zhao H."/>
            <person name="Xu D."/>
            <person name="Zhang Y."/>
        </authorList>
    </citation>
    <scope>NUCLEOTIDE SEQUENCE [LARGE SCALE GENOMIC DNA]</scope>
    <source>
        <strain evidence="2">cv. Punajuju</strain>
    </source>
</reference>
<dbReference type="EMBL" id="CM042012">
    <property type="protein sequence ID" value="KAI3749171.1"/>
    <property type="molecule type" value="Genomic_DNA"/>
</dbReference>
<name>A0ACB9DSH9_CICIN</name>
<evidence type="ECO:0000313" key="1">
    <source>
        <dbReference type="EMBL" id="KAI3749171.1"/>
    </source>
</evidence>
<reference evidence="1 2" key="2">
    <citation type="journal article" date="2022" name="Mol. Ecol. Resour.">
        <title>The genomes of chicory, endive, great burdock and yacon provide insights into Asteraceae paleo-polyploidization history and plant inulin production.</title>
        <authorList>
            <person name="Fan W."/>
            <person name="Wang S."/>
            <person name="Wang H."/>
            <person name="Wang A."/>
            <person name="Jiang F."/>
            <person name="Liu H."/>
            <person name="Zhao H."/>
            <person name="Xu D."/>
            <person name="Zhang Y."/>
        </authorList>
    </citation>
    <scope>NUCLEOTIDE SEQUENCE [LARGE SCALE GENOMIC DNA]</scope>
    <source>
        <strain evidence="2">cv. Punajuju</strain>
        <tissue evidence="1">Leaves</tissue>
    </source>
</reference>